<dbReference type="RefSeq" id="WP_248009313.1">
    <property type="nucleotide sequence ID" value="NZ_JAJHVV010000007.1"/>
</dbReference>
<evidence type="ECO:0000313" key="3">
    <source>
        <dbReference type="Proteomes" id="UP001139559"/>
    </source>
</evidence>
<evidence type="ECO:0000313" key="2">
    <source>
        <dbReference type="EMBL" id="MCK6264242.1"/>
    </source>
</evidence>
<keyword evidence="3" id="KW-1185">Reference proteome</keyword>
<feature type="domain" description="DUF5666" evidence="1">
    <location>
        <begin position="310"/>
        <end position="359"/>
    </location>
</feature>
<protein>
    <submittedName>
        <fullName evidence="2">DUF5666 domain-containing protein</fullName>
    </submittedName>
</protein>
<dbReference type="AlphaFoldDB" id="A0A9X1XJP6"/>
<feature type="domain" description="DUF5666" evidence="1">
    <location>
        <begin position="160"/>
        <end position="213"/>
    </location>
</feature>
<organism evidence="2 3">
    <name type="scientific">Vibrio amylolyticus</name>
    <dbReference type="NCBI Taxonomy" id="2847292"/>
    <lineage>
        <taxon>Bacteria</taxon>
        <taxon>Pseudomonadati</taxon>
        <taxon>Pseudomonadota</taxon>
        <taxon>Gammaproteobacteria</taxon>
        <taxon>Vibrionales</taxon>
        <taxon>Vibrionaceae</taxon>
        <taxon>Vibrio</taxon>
    </lineage>
</organism>
<evidence type="ECO:0000259" key="1">
    <source>
        <dbReference type="Pfam" id="PF18914"/>
    </source>
</evidence>
<accession>A0A9X1XJP6</accession>
<dbReference type="Pfam" id="PF18914">
    <property type="entry name" value="DUF5666"/>
    <property type="match status" value="3"/>
</dbReference>
<feature type="domain" description="DUF5666" evidence="1">
    <location>
        <begin position="227"/>
        <end position="287"/>
    </location>
</feature>
<sequence>MNKSILALCVALSLTACRSSDDNQSISNSKTGKLDGQVKQLSVSNQTLNVNGYALRGSNAMVSYRDVPMTFDQLGNGMRVQADAIDNNISEMKLDPSLTGEVTYRNGNQFTVNGIDLTFDSLGQIQAGDWVMVTTYPQVDGSMDVVSVQLMPQIDFVEMEGTVTSLQDRTFRLNNVLVDYSNATVHNEYDLKNGAWVEVFGDMVANKLVASEIDVTDYSKYDGVEIEGILTWVNSDKTMIQLNNHLNVAVTDRTEFDDGKREDLAVGRWVEVELLFRDGRLVADEIEFEDDGDFAKGKEFEVEGRADYQNGVFTINGIEIEITYNTDFDDGLRPGNLDGKWVEVEGRYLSESFIAHEIEREDEDDDDIELEGPVLGDKQNPTLWGYSANDGSLDKYHGFWVDLDCDFDGTYLSDCDD</sequence>
<dbReference type="InterPro" id="IPR043724">
    <property type="entry name" value="DUF5666"/>
</dbReference>
<name>A0A9X1XJP6_9VIBR</name>
<reference evidence="2" key="1">
    <citation type="submission" date="2021-11" db="EMBL/GenBank/DDBJ databases">
        <title>Vibrio ZSDE26 sp. nov. and Vibrio ZSDZ34 sp. nov., isolated from coastal seawater in Qingdao.</title>
        <authorList>
            <person name="Zhang P."/>
        </authorList>
    </citation>
    <scope>NUCLEOTIDE SEQUENCE</scope>
    <source>
        <strain evidence="2">ZSDE26</strain>
    </source>
</reference>
<gene>
    <name evidence="2" type="ORF">KP803_13255</name>
</gene>
<dbReference type="Proteomes" id="UP001139559">
    <property type="component" value="Unassembled WGS sequence"/>
</dbReference>
<comment type="caution">
    <text evidence="2">The sequence shown here is derived from an EMBL/GenBank/DDBJ whole genome shotgun (WGS) entry which is preliminary data.</text>
</comment>
<dbReference type="EMBL" id="JAJHVV010000007">
    <property type="protein sequence ID" value="MCK6264242.1"/>
    <property type="molecule type" value="Genomic_DNA"/>
</dbReference>
<proteinExistence type="predicted"/>
<dbReference type="PROSITE" id="PS51257">
    <property type="entry name" value="PROKAR_LIPOPROTEIN"/>
    <property type="match status" value="1"/>
</dbReference>